<evidence type="ECO:0000313" key="1">
    <source>
        <dbReference type="EMBL" id="BBY27391.1"/>
    </source>
</evidence>
<evidence type="ECO:0000313" key="2">
    <source>
        <dbReference type="Proteomes" id="UP000467193"/>
    </source>
</evidence>
<reference evidence="1 2" key="1">
    <citation type="journal article" date="2019" name="Emerg. Microbes Infect.">
        <title>Comprehensive subspecies identification of 175 nontuberculous mycobacteria species based on 7547 genomic profiles.</title>
        <authorList>
            <person name="Matsumoto Y."/>
            <person name="Kinjo T."/>
            <person name="Motooka D."/>
            <person name="Nabeya D."/>
            <person name="Jung N."/>
            <person name="Uechi K."/>
            <person name="Horii T."/>
            <person name="Iida T."/>
            <person name="Fujita J."/>
            <person name="Nakamura S."/>
        </authorList>
    </citation>
    <scope>NUCLEOTIDE SEQUENCE [LARGE SCALE GENOMIC DNA]</scope>
    <source>
        <strain evidence="1 2">JCM 17899</strain>
    </source>
</reference>
<dbReference type="Proteomes" id="UP000467193">
    <property type="component" value="Chromosome"/>
</dbReference>
<protein>
    <recommendedName>
        <fullName evidence="3">Asp23/Gls24 family envelope stress response protein</fullName>
    </recommendedName>
</protein>
<accession>A0A7I7QM60</accession>
<gene>
    <name evidence="1" type="ORF">MSEDJ_14870</name>
</gene>
<organism evidence="1 2">
    <name type="scientific">Mycolicibacterium sediminis</name>
    <dbReference type="NCBI Taxonomy" id="1286180"/>
    <lineage>
        <taxon>Bacteria</taxon>
        <taxon>Bacillati</taxon>
        <taxon>Actinomycetota</taxon>
        <taxon>Actinomycetes</taxon>
        <taxon>Mycobacteriales</taxon>
        <taxon>Mycobacteriaceae</taxon>
        <taxon>Mycolicibacterium</taxon>
    </lineage>
</organism>
<name>A0A7I7QM60_9MYCO</name>
<dbReference type="AlphaFoldDB" id="A0A7I7QM60"/>
<keyword evidence="2" id="KW-1185">Reference proteome</keyword>
<dbReference type="RefSeq" id="WP_163796274.1">
    <property type="nucleotide sequence ID" value="NZ_AP022588.1"/>
</dbReference>
<dbReference type="KEGG" id="msei:MSEDJ_14870"/>
<evidence type="ECO:0008006" key="3">
    <source>
        <dbReference type="Google" id="ProtNLM"/>
    </source>
</evidence>
<proteinExistence type="predicted"/>
<sequence length="99" mass="10216">MTGTEPSAAAEPADRLAAVVRAIPGVADLHSGMFGEVGTYLPGRRVPGIRLTDDTVQIHLSALVGSPIRDVAAAVRRAVTAEYPGLAVDVTVEDVIEPA</sequence>
<dbReference type="EMBL" id="AP022588">
    <property type="protein sequence ID" value="BBY27391.1"/>
    <property type="molecule type" value="Genomic_DNA"/>
</dbReference>